<accession>A0AAE4YDB7</accession>
<reference evidence="7" key="1">
    <citation type="submission" date="2020-01" db="EMBL/GenBank/DDBJ databases">
        <authorList>
            <person name="Chen W.-M."/>
        </authorList>
    </citation>
    <scope>NUCLEOTIDE SEQUENCE</scope>
    <source>
        <strain evidence="7">CYK-10</strain>
    </source>
</reference>
<evidence type="ECO:0000256" key="4">
    <source>
        <dbReference type="ARBA" id="ARBA00023136"/>
    </source>
</evidence>
<comment type="subcellular location">
    <subcellularLocation>
        <location evidence="1">Membrane</location>
        <topology evidence="1">Multi-pass membrane protein</topology>
    </subcellularLocation>
</comment>
<evidence type="ECO:0000313" key="7">
    <source>
        <dbReference type="EMBL" id="NBZ87480.1"/>
    </source>
</evidence>
<feature type="transmembrane region" description="Helical" evidence="5">
    <location>
        <begin position="25"/>
        <end position="58"/>
    </location>
</feature>
<dbReference type="AlphaFoldDB" id="A0AAE4YDB7"/>
<feature type="domain" description="RDD" evidence="6">
    <location>
        <begin position="21"/>
        <end position="137"/>
    </location>
</feature>
<name>A0AAE4YDB7_9RHOB</name>
<protein>
    <submittedName>
        <fullName evidence="7">RDD family protein</fullName>
    </submittedName>
</protein>
<evidence type="ECO:0000313" key="8">
    <source>
        <dbReference type="Proteomes" id="UP001193501"/>
    </source>
</evidence>
<evidence type="ECO:0000259" key="6">
    <source>
        <dbReference type="Pfam" id="PF06271"/>
    </source>
</evidence>
<dbReference type="RefSeq" id="WP_168774295.1">
    <property type="nucleotide sequence ID" value="NZ_JAABNR010000006.1"/>
</dbReference>
<evidence type="ECO:0000256" key="5">
    <source>
        <dbReference type="SAM" id="Phobius"/>
    </source>
</evidence>
<keyword evidence="3 5" id="KW-1133">Transmembrane helix</keyword>
<evidence type="ECO:0000256" key="3">
    <source>
        <dbReference type="ARBA" id="ARBA00022989"/>
    </source>
</evidence>
<dbReference type="InterPro" id="IPR010432">
    <property type="entry name" value="RDD"/>
</dbReference>
<keyword evidence="2 5" id="KW-0812">Transmembrane</keyword>
<gene>
    <name evidence="7" type="ORF">GV832_07800</name>
</gene>
<comment type="caution">
    <text evidence="7">The sequence shown here is derived from an EMBL/GenBank/DDBJ whole genome shotgun (WGS) entry which is preliminary data.</text>
</comment>
<proteinExistence type="predicted"/>
<dbReference type="EMBL" id="JAABNR010000006">
    <property type="protein sequence ID" value="NBZ87480.1"/>
    <property type="molecule type" value="Genomic_DNA"/>
</dbReference>
<organism evidence="7 8">
    <name type="scientific">Stagnihabitans tardus</name>
    <dbReference type="NCBI Taxonomy" id="2699202"/>
    <lineage>
        <taxon>Bacteria</taxon>
        <taxon>Pseudomonadati</taxon>
        <taxon>Pseudomonadota</taxon>
        <taxon>Alphaproteobacteria</taxon>
        <taxon>Rhodobacterales</taxon>
        <taxon>Paracoccaceae</taxon>
        <taxon>Stagnihabitans</taxon>
    </lineage>
</organism>
<evidence type="ECO:0000256" key="2">
    <source>
        <dbReference type="ARBA" id="ARBA00022692"/>
    </source>
</evidence>
<keyword evidence="4 5" id="KW-0472">Membrane</keyword>
<sequence>MNHAQQTLHVIPEARLFQGVAGRRLLAWVIDTVLIAVITTFLTVLTGFLALFFLGGLYVAVNFLYRWLGLARHSATLGMRMMGLTFIDRDTQAIDGGTAFLHTLFYTLSVAFVIPQVLSVLLIAFTRDHRSLSDIVLGTALVNREALGPTPIFR</sequence>
<feature type="transmembrane region" description="Helical" evidence="5">
    <location>
        <begin position="104"/>
        <end position="125"/>
    </location>
</feature>
<evidence type="ECO:0000256" key="1">
    <source>
        <dbReference type="ARBA" id="ARBA00004141"/>
    </source>
</evidence>
<dbReference type="GO" id="GO:0016020">
    <property type="term" value="C:membrane"/>
    <property type="evidence" value="ECO:0007669"/>
    <property type="project" value="UniProtKB-SubCell"/>
</dbReference>
<dbReference type="Proteomes" id="UP001193501">
    <property type="component" value="Unassembled WGS sequence"/>
</dbReference>
<keyword evidence="8" id="KW-1185">Reference proteome</keyword>
<dbReference type="Pfam" id="PF06271">
    <property type="entry name" value="RDD"/>
    <property type="match status" value="1"/>
</dbReference>